<gene>
    <name evidence="1" type="ORF">LZC95_19655</name>
</gene>
<reference evidence="1 2" key="1">
    <citation type="submission" date="2021-12" db="EMBL/GenBank/DDBJ databases">
        <title>Discovery of the Pendulisporaceae a myxobacterial family with distinct sporulation behavior and unique specialized metabolism.</title>
        <authorList>
            <person name="Garcia R."/>
            <person name="Popoff A."/>
            <person name="Bader C.D."/>
            <person name="Loehr J."/>
            <person name="Walesch S."/>
            <person name="Walt C."/>
            <person name="Boldt J."/>
            <person name="Bunk B."/>
            <person name="Haeckl F.J.F.P.J."/>
            <person name="Gunesch A.P."/>
            <person name="Birkelbach J."/>
            <person name="Nuebel U."/>
            <person name="Pietschmann T."/>
            <person name="Bach T."/>
            <person name="Mueller R."/>
        </authorList>
    </citation>
    <scope>NUCLEOTIDE SEQUENCE [LARGE SCALE GENOMIC DNA]</scope>
    <source>
        <strain evidence="1 2">MSr12523</strain>
    </source>
</reference>
<proteinExistence type="predicted"/>
<keyword evidence="2" id="KW-1185">Reference proteome</keyword>
<accession>A0ABZ2KPU8</accession>
<dbReference type="Proteomes" id="UP001379533">
    <property type="component" value="Chromosome"/>
</dbReference>
<name>A0ABZ2KPU8_9BACT</name>
<dbReference type="EMBL" id="CP089982">
    <property type="protein sequence ID" value="WXA99024.1"/>
    <property type="molecule type" value="Genomic_DNA"/>
</dbReference>
<protein>
    <recommendedName>
        <fullName evidence="3">GS catalytic domain-containing protein</fullName>
    </recommendedName>
</protein>
<dbReference type="RefSeq" id="WP_394849654.1">
    <property type="nucleotide sequence ID" value="NZ_CP089982.1"/>
</dbReference>
<evidence type="ECO:0000313" key="2">
    <source>
        <dbReference type="Proteomes" id="UP001379533"/>
    </source>
</evidence>
<organism evidence="1 2">
    <name type="scientific">Pendulispora brunnea</name>
    <dbReference type="NCBI Taxonomy" id="2905690"/>
    <lineage>
        <taxon>Bacteria</taxon>
        <taxon>Pseudomonadati</taxon>
        <taxon>Myxococcota</taxon>
        <taxon>Myxococcia</taxon>
        <taxon>Myxococcales</taxon>
        <taxon>Sorangiineae</taxon>
        <taxon>Pendulisporaceae</taxon>
        <taxon>Pendulispora</taxon>
    </lineage>
</organism>
<sequence>MGATSRVTVRRISGFSTDTNPTMVAVAAALAVWRGLGLSPLAEPLERLERVMLSSWQRSHNEIPVFA</sequence>
<evidence type="ECO:0008006" key="3">
    <source>
        <dbReference type="Google" id="ProtNLM"/>
    </source>
</evidence>
<evidence type="ECO:0000313" key="1">
    <source>
        <dbReference type="EMBL" id="WXA99024.1"/>
    </source>
</evidence>